<reference evidence="2" key="1">
    <citation type="submission" date="2022-06" db="EMBL/GenBank/DDBJ databases">
        <title>Genome public.</title>
        <authorList>
            <person name="Sun Q."/>
        </authorList>
    </citation>
    <scope>NUCLEOTIDE SEQUENCE</scope>
    <source>
        <strain evidence="2">CWNU-1</strain>
    </source>
</reference>
<organism evidence="2 3">
    <name type="scientific">Streptomyces albipurpureus</name>
    <dbReference type="NCBI Taxonomy" id="2897419"/>
    <lineage>
        <taxon>Bacteria</taxon>
        <taxon>Bacillati</taxon>
        <taxon>Actinomycetota</taxon>
        <taxon>Actinomycetes</taxon>
        <taxon>Kitasatosporales</taxon>
        <taxon>Streptomycetaceae</taxon>
        <taxon>Streptomyces</taxon>
    </lineage>
</organism>
<name>A0ABT0UNU1_9ACTN</name>
<proteinExistence type="predicted"/>
<dbReference type="InterPro" id="IPR010982">
    <property type="entry name" value="Lambda_DNA-bd_dom_sf"/>
</dbReference>
<dbReference type="SMART" id="SM00530">
    <property type="entry name" value="HTH_XRE"/>
    <property type="match status" value="1"/>
</dbReference>
<dbReference type="PROSITE" id="PS50943">
    <property type="entry name" value="HTH_CROC1"/>
    <property type="match status" value="1"/>
</dbReference>
<accession>A0ABT0UNU1</accession>
<dbReference type="InterPro" id="IPR001387">
    <property type="entry name" value="Cro/C1-type_HTH"/>
</dbReference>
<dbReference type="RefSeq" id="WP_250919596.1">
    <property type="nucleotide sequence ID" value="NZ_JAMQAW010000010.1"/>
</dbReference>
<dbReference type="CDD" id="cd00093">
    <property type="entry name" value="HTH_XRE"/>
    <property type="match status" value="1"/>
</dbReference>
<evidence type="ECO:0000313" key="2">
    <source>
        <dbReference type="EMBL" id="MCM2389260.1"/>
    </source>
</evidence>
<dbReference type="Pfam" id="PF01381">
    <property type="entry name" value="HTH_3"/>
    <property type="match status" value="1"/>
</dbReference>
<dbReference type="EMBL" id="JAMQAW010000010">
    <property type="protein sequence ID" value="MCM2389260.1"/>
    <property type="molecule type" value="Genomic_DNA"/>
</dbReference>
<comment type="caution">
    <text evidence="2">The sequence shown here is derived from an EMBL/GenBank/DDBJ whole genome shotgun (WGS) entry which is preliminary data.</text>
</comment>
<feature type="domain" description="HTH cro/C1-type" evidence="1">
    <location>
        <begin position="8"/>
        <end position="67"/>
    </location>
</feature>
<dbReference type="Proteomes" id="UP001431429">
    <property type="component" value="Unassembled WGS sequence"/>
</dbReference>
<dbReference type="SUPFAM" id="SSF47413">
    <property type="entry name" value="lambda repressor-like DNA-binding domains"/>
    <property type="match status" value="1"/>
</dbReference>
<sequence>MGIGALTRDLRKARGWSQGRLADEINIAFGTSLTREYVSRWERSKVAPGPFYLRCLSAVLDVPLAVLEGEVKRRTFLSDVAATAIAPVVASDLLSTGFSARLKGGPSVEEWEEKLSTYGTEYMSLGAEDIQRRVAGELVLVQQQLDEPRLWSVAARLMTLYAKTFPGNDGAKAVSWYRLAAAAADQSADDQTRVWVRGRAAIALGYEGASLGVADLFADQAVAISDQPSLGLLNALMGKAHAAAVRGDSQTARRLLDQGLRVFEQAGSYEQTSDYAVPWWRMNVFVSLLAARLGDETAAVDAQDAARADLPRALPRFATHLEMHRGLMMAKSGDRRGGATYARAALNALPPEKHSLTLRLLMAEIEPA</sequence>
<keyword evidence="3" id="KW-1185">Reference proteome</keyword>
<evidence type="ECO:0000259" key="1">
    <source>
        <dbReference type="PROSITE" id="PS50943"/>
    </source>
</evidence>
<dbReference type="Gene3D" id="1.10.260.40">
    <property type="entry name" value="lambda repressor-like DNA-binding domains"/>
    <property type="match status" value="1"/>
</dbReference>
<protein>
    <submittedName>
        <fullName evidence="2">Helix-turn-helix domain-containing protein</fullName>
    </submittedName>
</protein>
<gene>
    <name evidence="2" type="ORF">NBG84_13295</name>
</gene>
<evidence type="ECO:0000313" key="3">
    <source>
        <dbReference type="Proteomes" id="UP001431429"/>
    </source>
</evidence>